<dbReference type="AlphaFoldDB" id="A0A2X2JYD2"/>
<dbReference type="Proteomes" id="UP000251241">
    <property type="component" value="Unassembled WGS sequence"/>
</dbReference>
<evidence type="ECO:0000313" key="1">
    <source>
        <dbReference type="EMBL" id="SPZ92795.1"/>
    </source>
</evidence>
<name>A0A2X2JYD2_SPHMU</name>
<proteinExistence type="predicted"/>
<gene>
    <name evidence="1" type="ORF">NCTC11343_04767</name>
</gene>
<dbReference type="RefSeq" id="WP_146753177.1">
    <property type="nucleotide sequence ID" value="NZ_CP069793.1"/>
</dbReference>
<organism evidence="1 2">
    <name type="scientific">Sphingobacterium multivorum</name>
    <dbReference type="NCBI Taxonomy" id="28454"/>
    <lineage>
        <taxon>Bacteria</taxon>
        <taxon>Pseudomonadati</taxon>
        <taxon>Bacteroidota</taxon>
        <taxon>Sphingobacteriia</taxon>
        <taxon>Sphingobacteriales</taxon>
        <taxon>Sphingobacteriaceae</taxon>
        <taxon>Sphingobacterium</taxon>
    </lineage>
</organism>
<sequence>MNYFKKQLYILCLLGVLGQAKQSYSQQLPLFNKESNSLSGDWLIGTSHAKAGLFKTKEGHLVFSNGLVSRTFTTFPNVASIGLDELTGNTAFLRSIRSEASVTIDGFTFDVGGLEGQKVHNYLLKEWIPS</sequence>
<dbReference type="EMBL" id="UAUU01000011">
    <property type="protein sequence ID" value="SPZ92795.1"/>
    <property type="molecule type" value="Genomic_DNA"/>
</dbReference>
<dbReference type="GeneID" id="97179664"/>
<reference evidence="1 2" key="1">
    <citation type="submission" date="2018-06" db="EMBL/GenBank/DDBJ databases">
        <authorList>
            <consortium name="Pathogen Informatics"/>
            <person name="Doyle S."/>
        </authorList>
    </citation>
    <scope>NUCLEOTIDE SEQUENCE [LARGE SCALE GENOMIC DNA]</scope>
    <source>
        <strain evidence="1 2">NCTC11343</strain>
    </source>
</reference>
<evidence type="ECO:0000313" key="2">
    <source>
        <dbReference type="Proteomes" id="UP000251241"/>
    </source>
</evidence>
<accession>A0A2X2JYD2</accession>
<protein>
    <submittedName>
        <fullName evidence="1">Uncharacterized protein</fullName>
    </submittedName>
</protein>